<protein>
    <submittedName>
        <fullName evidence="2">Uncharacterized protein</fullName>
    </submittedName>
</protein>
<name>A0ABU6QWT2_9FABA</name>
<comment type="caution">
    <text evidence="2">The sequence shown here is derived from an EMBL/GenBank/DDBJ whole genome shotgun (WGS) entry which is preliminary data.</text>
</comment>
<reference evidence="2 3" key="1">
    <citation type="journal article" date="2023" name="Plants (Basel)">
        <title>Bridging the Gap: Combining Genomics and Transcriptomics Approaches to Understand Stylosanthes scabra, an Orphan Legume from the Brazilian Caatinga.</title>
        <authorList>
            <person name="Ferreira-Neto J.R.C."/>
            <person name="da Silva M.D."/>
            <person name="Binneck E."/>
            <person name="de Melo N.F."/>
            <person name="da Silva R.H."/>
            <person name="de Melo A.L.T.M."/>
            <person name="Pandolfi V."/>
            <person name="Bustamante F.O."/>
            <person name="Brasileiro-Vidal A.C."/>
            <person name="Benko-Iseppon A.M."/>
        </authorList>
    </citation>
    <scope>NUCLEOTIDE SEQUENCE [LARGE SCALE GENOMIC DNA]</scope>
    <source>
        <tissue evidence="2">Leaves</tissue>
    </source>
</reference>
<feature type="region of interest" description="Disordered" evidence="1">
    <location>
        <begin position="173"/>
        <end position="196"/>
    </location>
</feature>
<dbReference type="EMBL" id="JASCZI010002338">
    <property type="protein sequence ID" value="MED6116096.1"/>
    <property type="molecule type" value="Genomic_DNA"/>
</dbReference>
<evidence type="ECO:0000313" key="2">
    <source>
        <dbReference type="EMBL" id="MED6116096.1"/>
    </source>
</evidence>
<keyword evidence="3" id="KW-1185">Reference proteome</keyword>
<evidence type="ECO:0000256" key="1">
    <source>
        <dbReference type="SAM" id="MobiDB-lite"/>
    </source>
</evidence>
<dbReference type="Proteomes" id="UP001341840">
    <property type="component" value="Unassembled WGS sequence"/>
</dbReference>
<sequence>MLSIVSLDQPCTGIPIVSTQILRDGLPIKSQCGRISSKIESRDGSVIAFSLFSKESKLWGLPEHFKTKELGYKLRSSLGEVMEDDIFSVKGKENSIVKIDDSVKGKVHEEKWGDWLRSDQGGRRETLLKENINPNTTSTDSSQQLIGRKPIPVNLLKDLAGLSVHTGGNANREEKEVTSEHIPCNPPPKKPNATSLALKDSSTLGEKVGQGLNNSQFTFHATESCSQSSTKKMSLKQRARKKFISITGVKRNALETREVKDQKRRCSDIATNTEEGEGATRGWAPNAQ</sequence>
<gene>
    <name evidence="2" type="ORF">PIB30_096901</name>
</gene>
<feature type="region of interest" description="Disordered" evidence="1">
    <location>
        <begin position="260"/>
        <end position="288"/>
    </location>
</feature>
<organism evidence="2 3">
    <name type="scientific">Stylosanthes scabra</name>
    <dbReference type="NCBI Taxonomy" id="79078"/>
    <lineage>
        <taxon>Eukaryota</taxon>
        <taxon>Viridiplantae</taxon>
        <taxon>Streptophyta</taxon>
        <taxon>Embryophyta</taxon>
        <taxon>Tracheophyta</taxon>
        <taxon>Spermatophyta</taxon>
        <taxon>Magnoliopsida</taxon>
        <taxon>eudicotyledons</taxon>
        <taxon>Gunneridae</taxon>
        <taxon>Pentapetalae</taxon>
        <taxon>rosids</taxon>
        <taxon>fabids</taxon>
        <taxon>Fabales</taxon>
        <taxon>Fabaceae</taxon>
        <taxon>Papilionoideae</taxon>
        <taxon>50 kb inversion clade</taxon>
        <taxon>dalbergioids sensu lato</taxon>
        <taxon>Dalbergieae</taxon>
        <taxon>Pterocarpus clade</taxon>
        <taxon>Stylosanthes</taxon>
    </lineage>
</organism>
<accession>A0ABU6QWT2</accession>
<proteinExistence type="predicted"/>
<evidence type="ECO:0000313" key="3">
    <source>
        <dbReference type="Proteomes" id="UP001341840"/>
    </source>
</evidence>